<evidence type="ECO:0000256" key="1">
    <source>
        <dbReference type="ARBA" id="ARBA00010178"/>
    </source>
</evidence>
<dbReference type="CDD" id="cd06572">
    <property type="entry name" value="Histidinol_dh"/>
    <property type="match status" value="1"/>
</dbReference>
<evidence type="ECO:0000256" key="9">
    <source>
        <dbReference type="PIRSR" id="PIRSR000099-3"/>
    </source>
</evidence>
<organism evidence="12 13">
    <name type="scientific">Marichromatium purpuratum 984</name>
    <dbReference type="NCBI Taxonomy" id="765910"/>
    <lineage>
        <taxon>Bacteria</taxon>
        <taxon>Pseudomonadati</taxon>
        <taxon>Pseudomonadota</taxon>
        <taxon>Gammaproteobacteria</taxon>
        <taxon>Chromatiales</taxon>
        <taxon>Chromatiaceae</taxon>
        <taxon>Marichromatium</taxon>
    </lineage>
</organism>
<dbReference type="PRINTS" id="PR00083">
    <property type="entry name" value="HOLDHDRGNASE"/>
</dbReference>
<feature type="binding site" evidence="5 8">
    <location>
        <position position="133"/>
    </location>
    <ligand>
        <name>NAD(+)</name>
        <dbReference type="ChEBI" id="CHEBI:57540"/>
    </ligand>
</feature>
<dbReference type="PANTHER" id="PTHR21256">
    <property type="entry name" value="HISTIDINOL DEHYDROGENASE HDH"/>
    <property type="match status" value="1"/>
</dbReference>
<keyword evidence="13" id="KW-1185">Reference proteome</keyword>
<feature type="active site" description="Proton acceptor" evidence="5 7">
    <location>
        <position position="331"/>
    </location>
</feature>
<feature type="binding site" evidence="5 9">
    <location>
        <position position="364"/>
    </location>
    <ligand>
        <name>substrate</name>
    </ligand>
</feature>
<dbReference type="OrthoDB" id="9805269at2"/>
<comment type="pathway">
    <text evidence="5">Amino-acid biosynthesis; L-histidine biosynthesis; L-histidine from 5-phospho-alpha-D-ribose 1-diphosphate: step 9/9.</text>
</comment>
<dbReference type="RefSeq" id="WP_005224473.1">
    <property type="nucleotide sequence ID" value="NZ_CP007031.1"/>
</dbReference>
<keyword evidence="5" id="KW-0368">Histidine biosynthesis</keyword>
<comment type="catalytic activity">
    <reaction evidence="5">
        <text>L-histidinol + 2 NAD(+) + H2O = L-histidine + 2 NADH + 3 H(+)</text>
        <dbReference type="Rhea" id="RHEA:20641"/>
        <dbReference type="ChEBI" id="CHEBI:15377"/>
        <dbReference type="ChEBI" id="CHEBI:15378"/>
        <dbReference type="ChEBI" id="CHEBI:57540"/>
        <dbReference type="ChEBI" id="CHEBI:57595"/>
        <dbReference type="ChEBI" id="CHEBI:57699"/>
        <dbReference type="ChEBI" id="CHEBI:57945"/>
        <dbReference type="EC" id="1.1.1.23"/>
    </reaction>
</comment>
<evidence type="ECO:0000256" key="2">
    <source>
        <dbReference type="ARBA" id="ARBA00022723"/>
    </source>
</evidence>
<comment type="similarity">
    <text evidence="1 5 6 11">Belongs to the histidinol dehydrogenase family.</text>
</comment>
<evidence type="ECO:0000313" key="12">
    <source>
        <dbReference type="EMBL" id="AHF02719.1"/>
    </source>
</evidence>
<dbReference type="EC" id="1.1.1.23" evidence="5"/>
<evidence type="ECO:0000256" key="11">
    <source>
        <dbReference type="RuleBase" id="RU004175"/>
    </source>
</evidence>
<feature type="binding site" evidence="5 10">
    <location>
        <position position="262"/>
    </location>
    <ligand>
        <name>Zn(2+)</name>
        <dbReference type="ChEBI" id="CHEBI:29105"/>
    </ligand>
</feature>
<dbReference type="Gene3D" id="3.40.50.1980">
    <property type="entry name" value="Nitrogenase molybdenum iron protein domain"/>
    <property type="match status" value="2"/>
</dbReference>
<keyword evidence="5 8" id="KW-0520">NAD</keyword>
<dbReference type="AlphaFoldDB" id="W0E0I3"/>
<dbReference type="GO" id="GO:0000105">
    <property type="term" value="P:L-histidine biosynthetic process"/>
    <property type="evidence" value="ECO:0007669"/>
    <property type="project" value="UniProtKB-UniRule"/>
</dbReference>
<dbReference type="PANTHER" id="PTHR21256:SF2">
    <property type="entry name" value="HISTIDINE BIOSYNTHESIS TRIFUNCTIONAL PROTEIN"/>
    <property type="match status" value="1"/>
</dbReference>
<evidence type="ECO:0000256" key="6">
    <source>
        <dbReference type="PIRNR" id="PIRNR000099"/>
    </source>
</evidence>
<comment type="cofactor">
    <cofactor evidence="5 10">
        <name>Zn(2+)</name>
        <dbReference type="ChEBI" id="CHEBI:29105"/>
    </cofactor>
    <text evidence="5 10">Binds 1 zinc ion per subunit.</text>
</comment>
<comment type="function">
    <text evidence="5">Catalyzes the sequential NAD-dependent oxidations of L-histidinol to L-histidinaldehyde and then to L-histidine.</text>
</comment>
<keyword evidence="2 5" id="KW-0479">Metal-binding</keyword>
<keyword evidence="5" id="KW-0028">Amino-acid biosynthesis</keyword>
<proteinExistence type="inferred from homology"/>
<feature type="binding site" evidence="5 9">
    <location>
        <position position="331"/>
    </location>
    <ligand>
        <name>substrate</name>
    </ligand>
</feature>
<feature type="active site" description="Proton acceptor" evidence="5 7">
    <location>
        <position position="330"/>
    </location>
</feature>
<name>W0E0I3_MARPU</name>
<reference evidence="12 13" key="1">
    <citation type="submission" date="2013-12" db="EMBL/GenBank/DDBJ databases">
        <authorList>
            <consortium name="DOE Joint Genome Institute"/>
            <person name="Bryant D.A."/>
            <person name="Huntemann M."/>
            <person name="Han J."/>
            <person name="Chen A."/>
            <person name="Kyrpides N."/>
            <person name="Mavromatis K."/>
            <person name="Markowitz V."/>
            <person name="Palaniappan K."/>
            <person name="Ivanova N."/>
            <person name="Schaumberg A."/>
            <person name="Pati A."/>
            <person name="Liolios K."/>
            <person name="Nordberg H.P."/>
            <person name="Cantor M.N."/>
            <person name="Hua S.X."/>
            <person name="Woyke T."/>
        </authorList>
    </citation>
    <scope>NUCLEOTIDE SEQUENCE [LARGE SCALE GENOMIC DNA]</scope>
    <source>
        <strain evidence="12 13">984</strain>
    </source>
</reference>
<protein>
    <recommendedName>
        <fullName evidence="5">Histidinol dehydrogenase</fullName>
        <shortName evidence="5">HDH</shortName>
        <ecNumber evidence="5">1.1.1.23</ecNumber>
    </recommendedName>
</protein>
<dbReference type="InterPro" id="IPR012131">
    <property type="entry name" value="Hstdl_DH"/>
</dbReference>
<dbReference type="GO" id="GO:0004399">
    <property type="term" value="F:histidinol dehydrogenase activity"/>
    <property type="evidence" value="ECO:0007669"/>
    <property type="project" value="UniProtKB-UniRule"/>
</dbReference>
<feature type="binding site" evidence="5 10">
    <location>
        <position position="364"/>
    </location>
    <ligand>
        <name>Zn(2+)</name>
        <dbReference type="ChEBI" id="CHEBI:29105"/>
    </ligand>
</feature>
<dbReference type="FunFam" id="3.40.50.1980:FF:000026">
    <property type="entry name" value="Histidinol dehydrogenase"/>
    <property type="match status" value="1"/>
</dbReference>
<sequence length="436" mass="46656">MTEIQRLDTTDADYRERLDGLLAWESVSDDRVQQTVAEIIREVRARGDAALIDYTARFDRWSPAAAADLEIPRARLATAWERIPAAQREALEQAAARIRAYAEHQRVESWSFEEADGTLLGQQVTPLDRAGLYVPGGKAAYPSSVLMNAIPAKVAGVAELIMVVPTPDGELNELVLAAAYVAGVDRAFAIGGAQAVAALAYGTESVPPVDKVVGPGNIYVATAKRAVFGQVGIDMVAGPSEILVVCDGHTDPDWIAMDLFSQAEHDEDAQSILVSWDRDFLDRVAASIERLLPTMERAEIIATALRARGALIAARDLDDAIAVANQIAPEHLELSLADPQAVVGRIRHAGAIFMGRYTAEALGDYCAGPNHVLPTSRTARFSSPLGVYDFQKRSSLIMASAAGAATLSRTASVLARGEGLTAHARSAEYRGEDAAE</sequence>
<evidence type="ECO:0000256" key="8">
    <source>
        <dbReference type="PIRSR" id="PIRSR000099-2"/>
    </source>
</evidence>
<dbReference type="KEGG" id="mpur:MARPU_01755"/>
<dbReference type="InterPro" id="IPR001692">
    <property type="entry name" value="Histidinol_DH_CS"/>
</dbReference>
<dbReference type="eggNOG" id="COG0141">
    <property type="taxonomic scope" value="Bacteria"/>
</dbReference>
<dbReference type="STRING" id="765910.MARPU_01755"/>
<feature type="binding site" evidence="5 8">
    <location>
        <position position="217"/>
    </location>
    <ligand>
        <name>NAD(+)</name>
        <dbReference type="ChEBI" id="CHEBI:57540"/>
    </ligand>
</feature>
<feature type="binding site" evidence="5 9">
    <location>
        <position position="265"/>
    </location>
    <ligand>
        <name>substrate</name>
    </ligand>
</feature>
<feature type="binding site" evidence="5 10">
    <location>
        <position position="265"/>
    </location>
    <ligand>
        <name>Zn(2+)</name>
        <dbReference type="ChEBI" id="CHEBI:29105"/>
    </ligand>
</feature>
<evidence type="ECO:0000256" key="7">
    <source>
        <dbReference type="PIRSR" id="PIRSR000099-1"/>
    </source>
</evidence>
<dbReference type="EMBL" id="CP007031">
    <property type="protein sequence ID" value="AHF02719.1"/>
    <property type="molecule type" value="Genomic_DNA"/>
</dbReference>
<dbReference type="PROSITE" id="PS00611">
    <property type="entry name" value="HISOL_DEHYDROGENASE"/>
    <property type="match status" value="1"/>
</dbReference>
<evidence type="ECO:0000256" key="5">
    <source>
        <dbReference type="HAMAP-Rule" id="MF_01024"/>
    </source>
</evidence>
<feature type="binding site" evidence="5 9">
    <location>
        <position position="418"/>
    </location>
    <ligand>
        <name>substrate</name>
    </ligand>
</feature>
<gene>
    <name evidence="5" type="primary">hisD</name>
    <name evidence="12" type="ORF">MARPU_01755</name>
</gene>
<dbReference type="PIRSF" id="PIRSF000099">
    <property type="entry name" value="Histidinol_dh"/>
    <property type="match status" value="1"/>
</dbReference>
<dbReference type="InterPro" id="IPR022695">
    <property type="entry name" value="Histidinol_DH_monofunct"/>
</dbReference>
<dbReference type="GO" id="GO:0008270">
    <property type="term" value="F:zinc ion binding"/>
    <property type="evidence" value="ECO:0007669"/>
    <property type="project" value="UniProtKB-UniRule"/>
</dbReference>
<dbReference type="Proteomes" id="UP000005275">
    <property type="component" value="Chromosome"/>
</dbReference>
<dbReference type="GO" id="GO:0051287">
    <property type="term" value="F:NAD binding"/>
    <property type="evidence" value="ECO:0007669"/>
    <property type="project" value="InterPro"/>
</dbReference>
<feature type="binding site" evidence="5 9">
    <location>
        <position position="262"/>
    </location>
    <ligand>
        <name>substrate</name>
    </ligand>
</feature>
<dbReference type="NCBIfam" id="TIGR00069">
    <property type="entry name" value="hisD"/>
    <property type="match status" value="1"/>
</dbReference>
<dbReference type="FunFam" id="3.40.50.1980:FF:000001">
    <property type="entry name" value="Histidinol dehydrogenase"/>
    <property type="match status" value="1"/>
</dbReference>
<feature type="binding site" evidence="5 8">
    <location>
        <position position="194"/>
    </location>
    <ligand>
        <name>NAD(+)</name>
        <dbReference type="ChEBI" id="CHEBI:57540"/>
    </ligand>
</feature>
<dbReference type="SUPFAM" id="SSF53720">
    <property type="entry name" value="ALDH-like"/>
    <property type="match status" value="1"/>
</dbReference>
<dbReference type="GO" id="GO:0005829">
    <property type="term" value="C:cytosol"/>
    <property type="evidence" value="ECO:0007669"/>
    <property type="project" value="TreeGrafter"/>
</dbReference>
<feature type="binding site" evidence="5 9">
    <location>
        <position position="240"/>
    </location>
    <ligand>
        <name>substrate</name>
    </ligand>
</feature>
<dbReference type="Gene3D" id="1.20.5.1300">
    <property type="match status" value="1"/>
</dbReference>
<feature type="binding site" evidence="5 10">
    <location>
        <position position="423"/>
    </location>
    <ligand>
        <name>Zn(2+)</name>
        <dbReference type="ChEBI" id="CHEBI:29105"/>
    </ligand>
</feature>
<dbReference type="HAMAP" id="MF_01024">
    <property type="entry name" value="HisD"/>
    <property type="match status" value="1"/>
</dbReference>
<evidence type="ECO:0000313" key="13">
    <source>
        <dbReference type="Proteomes" id="UP000005275"/>
    </source>
</evidence>
<feature type="binding site" evidence="5 9">
    <location>
        <position position="423"/>
    </location>
    <ligand>
        <name>substrate</name>
    </ligand>
</feature>
<dbReference type="InterPro" id="IPR016161">
    <property type="entry name" value="Ald_DH/histidinol_DH"/>
</dbReference>
<evidence type="ECO:0000256" key="3">
    <source>
        <dbReference type="ARBA" id="ARBA00022833"/>
    </source>
</evidence>
<evidence type="ECO:0000256" key="4">
    <source>
        <dbReference type="ARBA" id="ARBA00023002"/>
    </source>
</evidence>
<dbReference type="HOGENOM" id="CLU_006732_3_3_6"/>
<accession>W0E0I3</accession>
<keyword evidence="3 5" id="KW-0862">Zinc</keyword>
<keyword evidence="4 5" id="KW-0560">Oxidoreductase</keyword>
<dbReference type="UniPathway" id="UPA00031">
    <property type="reaction ID" value="UER00014"/>
</dbReference>
<evidence type="ECO:0000256" key="10">
    <source>
        <dbReference type="PIRSR" id="PIRSR000099-4"/>
    </source>
</evidence>
<dbReference type="Pfam" id="PF00815">
    <property type="entry name" value="Histidinol_dh"/>
    <property type="match status" value="1"/>
</dbReference>